<feature type="region of interest" description="Disordered" evidence="1">
    <location>
        <begin position="129"/>
        <end position="203"/>
    </location>
</feature>
<reference evidence="2" key="3">
    <citation type="submission" date="2025-09" db="UniProtKB">
        <authorList>
            <consortium name="Ensembl"/>
        </authorList>
    </citation>
    <scope>IDENTIFICATION</scope>
</reference>
<feature type="compositionally biased region" description="Basic residues" evidence="1">
    <location>
        <begin position="184"/>
        <end position="195"/>
    </location>
</feature>
<evidence type="ECO:0000256" key="1">
    <source>
        <dbReference type="SAM" id="MobiDB-lite"/>
    </source>
</evidence>
<feature type="region of interest" description="Disordered" evidence="1">
    <location>
        <begin position="95"/>
        <end position="115"/>
    </location>
</feature>
<evidence type="ECO:0000313" key="3">
    <source>
        <dbReference type="Proteomes" id="UP000008225"/>
    </source>
</evidence>
<feature type="compositionally biased region" description="Low complexity" evidence="1">
    <location>
        <begin position="129"/>
        <end position="166"/>
    </location>
</feature>
<reference evidence="2 3" key="1">
    <citation type="submission" date="2009-03" db="EMBL/GenBank/DDBJ databases">
        <authorList>
            <person name="Warren W."/>
            <person name="Ye L."/>
            <person name="Minx P."/>
            <person name="Worley K."/>
            <person name="Gibbs R."/>
            <person name="Wilson R.K."/>
        </authorList>
    </citation>
    <scope>NUCLEOTIDE SEQUENCE [LARGE SCALE GENOMIC DNA]</scope>
</reference>
<reference evidence="2" key="2">
    <citation type="submission" date="2025-08" db="UniProtKB">
        <authorList>
            <consortium name="Ensembl"/>
        </authorList>
    </citation>
    <scope>IDENTIFICATION</scope>
</reference>
<dbReference type="Ensembl" id="ENSCJAT00000118702.1">
    <property type="protein sequence ID" value="ENSCJAP00000085567.1"/>
    <property type="gene ID" value="ENSCJAG00000084557.1"/>
</dbReference>
<keyword evidence="3" id="KW-1185">Reference proteome</keyword>
<dbReference type="GeneTree" id="ENSGT00940000162787"/>
<sequence>MLRSKGGWCPQLYLEWDCVDGAGGGGWLSEPPEVPLLLPPCAHKEQEMQVPTRPGSAFTHRPSLLPHSRSSPSPEHAFLPPGLFLLHQREWSLSSRPHCAPHSPQRSSATGSRTSAMGWSWTWTHPAGAPRAVGAAGTAGTVASTAPTASHSTPPTATAAPTHQTSRQTPGSGNPGRCLWTRPQRSRGSMRRHHPPAPGPVAAAPAHMMTAKIREMNAGVSEEQHSHSLEDTRLRQLALHPEPTSLSHTFHCTLDLRLASPCETRATLPSNKSRNCLALDLLGEAPPPQEFVV</sequence>
<organism evidence="2 3">
    <name type="scientific">Callithrix jacchus</name>
    <name type="common">White-tufted-ear marmoset</name>
    <name type="synonym">Simia Jacchus</name>
    <dbReference type="NCBI Taxonomy" id="9483"/>
    <lineage>
        <taxon>Eukaryota</taxon>
        <taxon>Metazoa</taxon>
        <taxon>Chordata</taxon>
        <taxon>Craniata</taxon>
        <taxon>Vertebrata</taxon>
        <taxon>Euteleostomi</taxon>
        <taxon>Mammalia</taxon>
        <taxon>Eutheria</taxon>
        <taxon>Euarchontoglires</taxon>
        <taxon>Primates</taxon>
        <taxon>Haplorrhini</taxon>
        <taxon>Platyrrhini</taxon>
        <taxon>Cebidae</taxon>
        <taxon>Callitrichinae</taxon>
        <taxon>Callithrix</taxon>
        <taxon>Callithrix</taxon>
    </lineage>
</organism>
<accession>A0A8I3WM27</accession>
<protein>
    <submittedName>
        <fullName evidence="2">FERM domain containing 1</fullName>
    </submittedName>
</protein>
<dbReference type="AlphaFoldDB" id="A0A8I3WM27"/>
<proteinExistence type="predicted"/>
<dbReference type="Proteomes" id="UP000008225">
    <property type="component" value="Chromosome 4"/>
</dbReference>
<evidence type="ECO:0000313" key="2">
    <source>
        <dbReference type="Ensembl" id="ENSCJAP00000085567.1"/>
    </source>
</evidence>
<gene>
    <name evidence="2" type="primary">FRMD1</name>
</gene>
<name>A0A8I3WM27_CALJA</name>
<feature type="compositionally biased region" description="Polar residues" evidence="1">
    <location>
        <begin position="104"/>
        <end position="115"/>
    </location>
</feature>